<dbReference type="PANTHER" id="PTHR13510">
    <property type="entry name" value="FYVE-FINGER-CONTAINING RAB5 EFFECTOR PROTEIN RABENOSYN-5-RELATED"/>
    <property type="match status" value="1"/>
</dbReference>
<evidence type="ECO:0000313" key="1">
    <source>
        <dbReference type="EMBL" id="KAG7395370.1"/>
    </source>
</evidence>
<dbReference type="EMBL" id="JAGDFL010000210">
    <property type="protein sequence ID" value="KAG7395370.1"/>
    <property type="molecule type" value="Genomic_DNA"/>
</dbReference>
<comment type="caution">
    <text evidence="1">The sequence shown here is derived from an EMBL/GenBank/DDBJ whole genome shotgun (WGS) entry which is preliminary data.</text>
</comment>
<dbReference type="AlphaFoldDB" id="A0A8T1WUN5"/>
<sequence length="371" mass="41880">MPTKRFAHLLKPLECTEQDDVNLRELAETLIVHNMEQFDSLELKNGAPADKVRWKEIRRKEDTRVFIERATKEGPLEMPSLMLLGTVVGTLEDVMYAVVDRTTEAMRVKAAIIQDGVVDCKFLYEAVRPTMDDPFHQIAVKWRFFVDPEARDHVCVDASGIATSAKGERIGYHLAHSIGFDQIPSFASYGVSRANMSVCSLYVQRSPSIVQTYARGYYDFSNDKNRLLNNASLNAIAAQWLGYSRKIECAQMKKLLWTMYKYNNPESIMSLTDEDTPNAPVFIATPGLCKVCSKSFGFLGTSRKCCKACNAKICSRCSVAKKVVKLAPNKMSVIEKKRFFCLQCFNDAVRVDAVRLAREEILNAKQGAVYY</sequence>
<organism evidence="1 2">
    <name type="scientific">Phytophthora boehmeriae</name>
    <dbReference type="NCBI Taxonomy" id="109152"/>
    <lineage>
        <taxon>Eukaryota</taxon>
        <taxon>Sar</taxon>
        <taxon>Stramenopiles</taxon>
        <taxon>Oomycota</taxon>
        <taxon>Peronosporomycetes</taxon>
        <taxon>Peronosporales</taxon>
        <taxon>Peronosporaceae</taxon>
        <taxon>Phytophthora</taxon>
    </lineage>
</organism>
<dbReference type="OrthoDB" id="90296at2759"/>
<reference evidence="1" key="1">
    <citation type="submission" date="2021-02" db="EMBL/GenBank/DDBJ databases">
        <authorList>
            <person name="Palmer J.M."/>
        </authorList>
    </citation>
    <scope>NUCLEOTIDE SEQUENCE</scope>
    <source>
        <strain evidence="1">SCRP23</strain>
    </source>
</reference>
<accession>A0A8T1WUN5</accession>
<keyword evidence="2" id="KW-1185">Reference proteome</keyword>
<protein>
    <recommendedName>
        <fullName evidence="3">FYVE-type domain-containing protein</fullName>
    </recommendedName>
</protein>
<dbReference type="PANTHER" id="PTHR13510:SF44">
    <property type="entry name" value="RABENOSYN-5"/>
    <property type="match status" value="1"/>
</dbReference>
<proteinExistence type="predicted"/>
<gene>
    <name evidence="1" type="ORF">PHYBOEH_003880</name>
</gene>
<evidence type="ECO:0000313" key="2">
    <source>
        <dbReference type="Proteomes" id="UP000693981"/>
    </source>
</evidence>
<dbReference type="CDD" id="cd00065">
    <property type="entry name" value="FYVE_like_SF"/>
    <property type="match status" value="1"/>
</dbReference>
<dbReference type="Proteomes" id="UP000693981">
    <property type="component" value="Unassembled WGS sequence"/>
</dbReference>
<evidence type="ECO:0008006" key="3">
    <source>
        <dbReference type="Google" id="ProtNLM"/>
    </source>
</evidence>
<dbReference type="InterPro" id="IPR052727">
    <property type="entry name" value="Rab4/Rab5_effector"/>
</dbReference>
<name>A0A8T1WUN5_9STRA</name>